<evidence type="ECO:0000313" key="2">
    <source>
        <dbReference type="Proteomes" id="UP000003299"/>
    </source>
</evidence>
<reference evidence="1 2" key="1">
    <citation type="journal article" date="2011" name="BMC Genomics">
        <title>Comparative genomics reveals diversity among xanthomonads infecting tomato and pepper.</title>
        <authorList>
            <person name="Potnis N."/>
            <person name="Krasileva K."/>
            <person name="Chow V."/>
            <person name="Almeida N.F."/>
            <person name="Patil P.B."/>
            <person name="Ryan R.P."/>
            <person name="Sharlach M."/>
            <person name="Behlau F."/>
            <person name="Dow J.M."/>
            <person name="Momol M.T."/>
            <person name="White F.F."/>
            <person name="Preston J.F."/>
            <person name="Vinatzer B.A."/>
            <person name="Koebnik R."/>
            <person name="Setubal J.C."/>
            <person name="Norman D.J."/>
            <person name="Staskawicz B.J."/>
            <person name="Jones J.B."/>
        </authorList>
    </citation>
    <scope>NUCLEOTIDE SEQUENCE [LARGE SCALE GENOMIC DNA]</scope>
    <source>
        <strain evidence="1 2">ATCC 35937</strain>
    </source>
</reference>
<dbReference type="eggNOG" id="ENOG5032SJ9">
    <property type="taxonomic scope" value="Bacteria"/>
</dbReference>
<protein>
    <submittedName>
        <fullName evidence="1">Uncharacterized protein</fullName>
    </submittedName>
</protein>
<comment type="caution">
    <text evidence="1">The sequence shown here is derived from an EMBL/GenBank/DDBJ whole genome shotgun (WGS) entry which is preliminary data.</text>
</comment>
<dbReference type="AlphaFoldDB" id="F0BGB9"/>
<organism evidence="1 2">
    <name type="scientific">Xanthomonas vesicatoria ATCC 35937</name>
    <dbReference type="NCBI Taxonomy" id="925775"/>
    <lineage>
        <taxon>Bacteria</taxon>
        <taxon>Pseudomonadati</taxon>
        <taxon>Pseudomonadota</taxon>
        <taxon>Gammaproteobacteria</taxon>
        <taxon>Lysobacterales</taxon>
        <taxon>Lysobacteraceae</taxon>
        <taxon>Xanthomonas</taxon>
    </lineage>
</organism>
<dbReference type="Proteomes" id="UP000003299">
    <property type="component" value="Unassembled WGS sequence"/>
</dbReference>
<dbReference type="GeneID" id="46983480"/>
<gene>
    <name evidence="1" type="ORF">XVE_3293</name>
</gene>
<dbReference type="RefSeq" id="WP_005994605.1">
    <property type="nucleotide sequence ID" value="NZ_AEQV01000124.1"/>
</dbReference>
<proteinExistence type="predicted"/>
<dbReference type="EMBL" id="AEQV01000124">
    <property type="protein sequence ID" value="EGD08491.1"/>
    <property type="molecule type" value="Genomic_DNA"/>
</dbReference>
<sequence length="131" mass="14564">MTQAPSSLYAIGQLWRCRGRHAEEIPLLLINRIDTHPLGGQILHTTMREVRIRRAGGEDNILRTLPHVPLIAQTLERSEAVLIGNDEVGETYLPGYIQWKTAFDAGQAGSYGIAVAEIQDIVERHLAQRAS</sequence>
<dbReference type="KEGG" id="xve:BJD12_19325"/>
<evidence type="ECO:0000313" key="1">
    <source>
        <dbReference type="EMBL" id="EGD08491.1"/>
    </source>
</evidence>
<name>F0BGB9_9XANT</name>
<accession>F0BGB9</accession>